<protein>
    <recommendedName>
        <fullName evidence="4">Repeat protein (TIGR03806 family)</fullName>
    </recommendedName>
</protein>
<keyword evidence="3" id="KW-1185">Reference proteome</keyword>
<evidence type="ECO:0008006" key="4">
    <source>
        <dbReference type="Google" id="ProtNLM"/>
    </source>
</evidence>
<accession>A0ABU9I221</accession>
<organism evidence="2 3">
    <name type="scientific">Flavobacterium arundinis</name>
    <dbReference type="NCBI Taxonomy" id="3139143"/>
    <lineage>
        <taxon>Bacteria</taxon>
        <taxon>Pseudomonadati</taxon>
        <taxon>Bacteroidota</taxon>
        <taxon>Flavobacteriia</taxon>
        <taxon>Flavobacteriales</taxon>
        <taxon>Flavobacteriaceae</taxon>
        <taxon>Flavobacterium</taxon>
    </lineage>
</organism>
<keyword evidence="1" id="KW-0472">Membrane</keyword>
<dbReference type="Proteomes" id="UP001464555">
    <property type="component" value="Unassembled WGS sequence"/>
</dbReference>
<keyword evidence="1" id="KW-1133">Transmembrane helix</keyword>
<evidence type="ECO:0000313" key="2">
    <source>
        <dbReference type="EMBL" id="MEL1246281.1"/>
    </source>
</evidence>
<name>A0ABU9I221_9FLAO</name>
<reference evidence="2 3" key="1">
    <citation type="submission" date="2024-04" db="EMBL/GenBank/DDBJ databases">
        <title>Flavobacterium sp. DGU11 16S ribosomal RNA gene Genome sequencing and assembly.</title>
        <authorList>
            <person name="Park S."/>
        </authorList>
    </citation>
    <scope>NUCLEOTIDE SEQUENCE [LARGE SCALE GENOMIC DNA]</scope>
    <source>
        <strain evidence="2 3">DGU11</strain>
    </source>
</reference>
<dbReference type="EMBL" id="JBBYHR010000013">
    <property type="protein sequence ID" value="MEL1246281.1"/>
    <property type="molecule type" value="Genomic_DNA"/>
</dbReference>
<gene>
    <name evidence="2" type="ORF">AAEO56_18550</name>
</gene>
<proteinExistence type="predicted"/>
<dbReference type="RefSeq" id="WP_341698576.1">
    <property type="nucleotide sequence ID" value="NZ_JBBYHR010000013.1"/>
</dbReference>
<feature type="transmembrane region" description="Helical" evidence="1">
    <location>
        <begin position="5"/>
        <end position="22"/>
    </location>
</feature>
<evidence type="ECO:0000313" key="3">
    <source>
        <dbReference type="Proteomes" id="UP001464555"/>
    </source>
</evidence>
<keyword evidence="1" id="KW-0812">Transmembrane</keyword>
<evidence type="ECO:0000256" key="1">
    <source>
        <dbReference type="SAM" id="Phobius"/>
    </source>
</evidence>
<sequence>MKKHYFFYIFVFIVSIAFTAISCGTDDSAQEYEPVSPVVLDLDAAPYDSLSKYKFFEGEMKNLQPAYKVLPYDLNSSLFSDYALKKRFIWMPMGVQATYAADGQVLNFPVGTVLIKNFYYDNNYPDRDTFIVETRLMIKKATGWVFATYVWNDDQTEAVLDMAGRSKRVMWYQNDVTRIINYKIPSAMECALCHKSNGSPVPIGTKPQNINKPYTYADGTENQLARWAKVGYLAEGYPTGITATVNWNDTSKPLELRVRSYLDINCAHCHTDGGQCDMPSMNLAFVKTADAANLGVCIEPHDFVTGDQTHIVAKQNVEMSLLHFRMSTNEQSEMMPFVGRTIVDEEALTLIENWINSMDAPCP</sequence>
<dbReference type="PROSITE" id="PS51257">
    <property type="entry name" value="PROKAR_LIPOPROTEIN"/>
    <property type="match status" value="1"/>
</dbReference>
<comment type="caution">
    <text evidence="2">The sequence shown here is derived from an EMBL/GenBank/DDBJ whole genome shotgun (WGS) entry which is preliminary data.</text>
</comment>